<keyword evidence="6 10" id="KW-0720">Serine protease</keyword>
<dbReference type="InterPro" id="IPR009003">
    <property type="entry name" value="Peptidase_S1_PA"/>
</dbReference>
<dbReference type="Proteomes" id="UP001497623">
    <property type="component" value="Unassembled WGS sequence"/>
</dbReference>
<evidence type="ECO:0000256" key="5">
    <source>
        <dbReference type="ARBA" id="ARBA00022820"/>
    </source>
</evidence>
<keyword evidence="14" id="KW-1185">Reference proteome</keyword>
<dbReference type="InterPro" id="IPR001314">
    <property type="entry name" value="Peptidase_S1A"/>
</dbReference>
<evidence type="ECO:0000256" key="8">
    <source>
        <dbReference type="ARBA" id="ARBA00052079"/>
    </source>
</evidence>
<evidence type="ECO:0000256" key="1">
    <source>
        <dbReference type="ARBA" id="ARBA00022659"/>
    </source>
</evidence>
<dbReference type="SMART" id="SM00020">
    <property type="entry name" value="Tryp_SPc"/>
    <property type="match status" value="1"/>
</dbReference>
<evidence type="ECO:0000259" key="12">
    <source>
        <dbReference type="PROSITE" id="PS50240"/>
    </source>
</evidence>
<evidence type="ECO:0000256" key="4">
    <source>
        <dbReference type="ARBA" id="ARBA00022801"/>
    </source>
</evidence>
<accession>A0AAV2R7D9</accession>
<comment type="caution">
    <text evidence="13">The sequence shown here is derived from an EMBL/GenBank/DDBJ whole genome shotgun (WGS) entry which is preliminary data.</text>
</comment>
<gene>
    <name evidence="13" type="ORF">MNOR_LOCUS21729</name>
</gene>
<feature type="domain" description="Peptidase S1" evidence="12">
    <location>
        <begin position="116"/>
        <end position="350"/>
    </location>
</feature>
<dbReference type="FunFam" id="2.40.10.10:FF:000120">
    <property type="entry name" value="Putative serine protease"/>
    <property type="match status" value="1"/>
</dbReference>
<evidence type="ECO:0000256" key="9">
    <source>
        <dbReference type="ARBA" id="ARBA00066707"/>
    </source>
</evidence>
<reference evidence="13 14" key="1">
    <citation type="submission" date="2024-05" db="EMBL/GenBank/DDBJ databases">
        <authorList>
            <person name="Wallberg A."/>
        </authorList>
    </citation>
    <scope>NUCLEOTIDE SEQUENCE [LARGE SCALE GENOMIC DNA]</scope>
</reference>
<dbReference type="CDD" id="cd00190">
    <property type="entry name" value="Tryp_SPc"/>
    <property type="match status" value="1"/>
</dbReference>
<evidence type="ECO:0000313" key="14">
    <source>
        <dbReference type="Proteomes" id="UP001497623"/>
    </source>
</evidence>
<dbReference type="EMBL" id="CAXKWB010017699">
    <property type="protein sequence ID" value="CAL4119647.1"/>
    <property type="molecule type" value="Genomic_DNA"/>
</dbReference>
<dbReference type="AlphaFoldDB" id="A0AAV2R7D9"/>
<dbReference type="GO" id="GO:0042381">
    <property type="term" value="P:hemolymph coagulation"/>
    <property type="evidence" value="ECO:0007669"/>
    <property type="project" value="UniProtKB-KW"/>
</dbReference>
<evidence type="ECO:0000256" key="7">
    <source>
        <dbReference type="ARBA" id="ARBA00023157"/>
    </source>
</evidence>
<keyword evidence="1" id="KW-0768">Sushi</keyword>
<dbReference type="InterPro" id="IPR018114">
    <property type="entry name" value="TRYPSIN_HIS"/>
</dbReference>
<feature type="region of interest" description="Disordered" evidence="11">
    <location>
        <begin position="1"/>
        <end position="106"/>
    </location>
</feature>
<evidence type="ECO:0000256" key="6">
    <source>
        <dbReference type="ARBA" id="ARBA00022825"/>
    </source>
</evidence>
<dbReference type="PRINTS" id="PR00722">
    <property type="entry name" value="CHYMOTRYPSIN"/>
</dbReference>
<evidence type="ECO:0000256" key="11">
    <source>
        <dbReference type="SAM" id="MobiDB-lite"/>
    </source>
</evidence>
<protein>
    <recommendedName>
        <fullName evidence="9">limulus clotting factor C</fullName>
        <ecNumber evidence="9">3.4.21.84</ecNumber>
    </recommendedName>
</protein>
<evidence type="ECO:0000256" key="3">
    <source>
        <dbReference type="ARBA" id="ARBA00022729"/>
    </source>
</evidence>
<feature type="compositionally biased region" description="Low complexity" evidence="11">
    <location>
        <begin position="1"/>
        <end position="100"/>
    </location>
</feature>
<dbReference type="EC" id="3.4.21.84" evidence="9"/>
<comment type="catalytic activity">
    <reaction evidence="8">
        <text>Selective cleavage of 103-Arg-|-Ser-104 and 124-Ile-|-Ile-125 bonds in Limulus clotting factor B to form activated factor B. Cleavage of -Pro-Arg-|-Xaa- bonds in synthetic substrates.</text>
        <dbReference type="EC" id="3.4.21.84"/>
    </reaction>
</comment>
<name>A0AAV2R7D9_MEGNR</name>
<dbReference type="PROSITE" id="PS00134">
    <property type="entry name" value="TRYPSIN_HIS"/>
    <property type="match status" value="1"/>
</dbReference>
<evidence type="ECO:0000256" key="2">
    <source>
        <dbReference type="ARBA" id="ARBA00022670"/>
    </source>
</evidence>
<evidence type="ECO:0000256" key="10">
    <source>
        <dbReference type="RuleBase" id="RU363034"/>
    </source>
</evidence>
<evidence type="ECO:0000313" key="13">
    <source>
        <dbReference type="EMBL" id="CAL4119647.1"/>
    </source>
</evidence>
<dbReference type="Gene3D" id="2.40.10.10">
    <property type="entry name" value="Trypsin-like serine proteases"/>
    <property type="match status" value="1"/>
</dbReference>
<dbReference type="Pfam" id="PF00089">
    <property type="entry name" value="Trypsin"/>
    <property type="match status" value="1"/>
</dbReference>
<feature type="non-terminal residue" evidence="13">
    <location>
        <position position="1"/>
    </location>
</feature>
<keyword evidence="2 10" id="KW-0645">Protease</keyword>
<dbReference type="GO" id="GO:0006508">
    <property type="term" value="P:proteolysis"/>
    <property type="evidence" value="ECO:0007669"/>
    <property type="project" value="UniProtKB-KW"/>
</dbReference>
<dbReference type="PANTHER" id="PTHR24252">
    <property type="entry name" value="ACROSIN-RELATED"/>
    <property type="match status" value="1"/>
</dbReference>
<dbReference type="PANTHER" id="PTHR24252:SF7">
    <property type="entry name" value="HYALIN"/>
    <property type="match status" value="1"/>
</dbReference>
<keyword evidence="4 10" id="KW-0378">Hydrolase</keyword>
<keyword evidence="3" id="KW-0732">Signal</keyword>
<dbReference type="GO" id="GO:0004252">
    <property type="term" value="F:serine-type endopeptidase activity"/>
    <property type="evidence" value="ECO:0007669"/>
    <property type="project" value="InterPro"/>
</dbReference>
<keyword evidence="7" id="KW-1015">Disulfide bond</keyword>
<dbReference type="InterPro" id="IPR033116">
    <property type="entry name" value="TRYPSIN_SER"/>
</dbReference>
<proteinExistence type="predicted"/>
<dbReference type="InterPro" id="IPR043504">
    <property type="entry name" value="Peptidase_S1_PA_chymotrypsin"/>
</dbReference>
<keyword evidence="5" id="KW-0353">Hemolymph clotting</keyword>
<dbReference type="PROSITE" id="PS00135">
    <property type="entry name" value="TRYPSIN_SER"/>
    <property type="match status" value="1"/>
</dbReference>
<dbReference type="SUPFAM" id="SSF50494">
    <property type="entry name" value="Trypsin-like serine proteases"/>
    <property type="match status" value="1"/>
</dbReference>
<sequence length="359" mass="37666">PTEAPTESPTVAPTEAPTAAPTEAPTVAPTKTPTVAPTEAPTESPTVAPTEAPTVSPTEVPTAAPTKTPTVAPTEAPTESPAVAPTVAPTEAPTVAPTETPTEDCKCGRVNRQTRIVNGQETEVLEYPWQAGIVSYGSGRTWCGGSLLNSKWVLTAAHCTENTYPSQIQVLLGEHTIYTTDGTEQRFDVSQVINHPNYDNKPWTNGHDVSLLKLLGEVDFSSTLIRPICLPTTQNLFSRATATVTGWGMTSASDAQSLVLMEVDIPVVTNYVCGKTYGSNRIDDTMICAGEGAGNGACMGDSGGPLIKAVNGADYHIQIGVVSFGASSCNALGVYARVTVLQSWIENYAMSDNPKVCTP</sequence>
<dbReference type="InterPro" id="IPR001254">
    <property type="entry name" value="Trypsin_dom"/>
</dbReference>
<dbReference type="PROSITE" id="PS50240">
    <property type="entry name" value="TRYPSIN_DOM"/>
    <property type="match status" value="1"/>
</dbReference>
<organism evidence="13 14">
    <name type="scientific">Meganyctiphanes norvegica</name>
    <name type="common">Northern krill</name>
    <name type="synonym">Thysanopoda norvegica</name>
    <dbReference type="NCBI Taxonomy" id="48144"/>
    <lineage>
        <taxon>Eukaryota</taxon>
        <taxon>Metazoa</taxon>
        <taxon>Ecdysozoa</taxon>
        <taxon>Arthropoda</taxon>
        <taxon>Crustacea</taxon>
        <taxon>Multicrustacea</taxon>
        <taxon>Malacostraca</taxon>
        <taxon>Eumalacostraca</taxon>
        <taxon>Eucarida</taxon>
        <taxon>Euphausiacea</taxon>
        <taxon>Euphausiidae</taxon>
        <taxon>Meganyctiphanes</taxon>
    </lineage>
</organism>